<comment type="similarity">
    <text evidence="1">Belongs to the transglycosylase Slt family.</text>
</comment>
<keyword evidence="3" id="KW-0732">Signal</keyword>
<dbReference type="PANTHER" id="PTHR37423">
    <property type="entry name" value="SOLUBLE LYTIC MUREIN TRANSGLYCOSYLASE-RELATED"/>
    <property type="match status" value="1"/>
</dbReference>
<comment type="caution">
    <text evidence="5">The sequence shown here is derived from an EMBL/GenBank/DDBJ whole genome shotgun (WGS) entry which is preliminary data.</text>
</comment>
<dbReference type="SUPFAM" id="SSF53955">
    <property type="entry name" value="Lysozyme-like"/>
    <property type="match status" value="1"/>
</dbReference>
<evidence type="ECO:0000256" key="2">
    <source>
        <dbReference type="ARBA" id="ARBA00009387"/>
    </source>
</evidence>
<dbReference type="AlphaFoldDB" id="A0AA41Z4H9"/>
<evidence type="ECO:0000256" key="1">
    <source>
        <dbReference type="ARBA" id="ARBA00007734"/>
    </source>
</evidence>
<dbReference type="InterPro" id="IPR008258">
    <property type="entry name" value="Transglycosylase_SLT_dom_1"/>
</dbReference>
<evidence type="ECO:0000259" key="4">
    <source>
        <dbReference type="Pfam" id="PF01464"/>
    </source>
</evidence>
<protein>
    <submittedName>
        <fullName evidence="5">Transglycosylase SLT domain-containing protein</fullName>
    </submittedName>
</protein>
<feature type="signal peptide" evidence="3">
    <location>
        <begin position="1"/>
        <end position="23"/>
    </location>
</feature>
<evidence type="ECO:0000313" key="5">
    <source>
        <dbReference type="EMBL" id="MCW6510328.1"/>
    </source>
</evidence>
<dbReference type="Proteomes" id="UP001165667">
    <property type="component" value="Unassembled WGS sequence"/>
</dbReference>
<sequence length="231" mass="24179">MLIEKCAALSFVIVLATCTIAQAEPMASRFQGAAVYDKPAPVPEPVVPAPASPAAAATKPNPHDRVVALGRHKAQRKVASRDVPLAPAPQPAAATPIEAASGPVEPAAPTLRDLVSKHARANGVPENLAAAVVNIESRFNPKARGGSALGLMQIKYDTARSMGYVGGITALMTPETNLHFGMKVLADAYKASRGDICMTLARYQSGHLVTRVSAANRAYCARARSYMARAS</sequence>
<gene>
    <name evidence="5" type="ORF">M8523_20120</name>
</gene>
<organism evidence="5 6">
    <name type="scientific">Lichenifustis flavocetrariae</name>
    <dbReference type="NCBI Taxonomy" id="2949735"/>
    <lineage>
        <taxon>Bacteria</taxon>
        <taxon>Pseudomonadati</taxon>
        <taxon>Pseudomonadota</taxon>
        <taxon>Alphaproteobacteria</taxon>
        <taxon>Hyphomicrobiales</taxon>
        <taxon>Lichenihabitantaceae</taxon>
        <taxon>Lichenifustis</taxon>
    </lineage>
</organism>
<evidence type="ECO:0000313" key="6">
    <source>
        <dbReference type="Proteomes" id="UP001165667"/>
    </source>
</evidence>
<dbReference type="Gene3D" id="1.10.530.10">
    <property type="match status" value="1"/>
</dbReference>
<dbReference type="InterPro" id="IPR023346">
    <property type="entry name" value="Lysozyme-like_dom_sf"/>
</dbReference>
<accession>A0AA41Z4H9</accession>
<dbReference type="Pfam" id="PF01464">
    <property type="entry name" value="SLT"/>
    <property type="match status" value="1"/>
</dbReference>
<evidence type="ECO:0000256" key="3">
    <source>
        <dbReference type="SAM" id="SignalP"/>
    </source>
</evidence>
<dbReference type="RefSeq" id="WP_282586697.1">
    <property type="nucleotide sequence ID" value="NZ_JAMOIM010000014.1"/>
</dbReference>
<name>A0AA41Z4H9_9HYPH</name>
<proteinExistence type="inferred from homology"/>
<dbReference type="EMBL" id="JAMOIM010000014">
    <property type="protein sequence ID" value="MCW6510328.1"/>
    <property type="molecule type" value="Genomic_DNA"/>
</dbReference>
<keyword evidence="6" id="KW-1185">Reference proteome</keyword>
<feature type="domain" description="Transglycosylase SLT" evidence="4">
    <location>
        <begin position="114"/>
        <end position="210"/>
    </location>
</feature>
<dbReference type="PANTHER" id="PTHR37423:SF2">
    <property type="entry name" value="MEMBRANE-BOUND LYTIC MUREIN TRANSGLYCOSYLASE C"/>
    <property type="match status" value="1"/>
</dbReference>
<reference evidence="5" key="1">
    <citation type="submission" date="2022-05" db="EMBL/GenBank/DDBJ databases">
        <authorList>
            <person name="Pankratov T."/>
        </authorList>
    </citation>
    <scope>NUCLEOTIDE SEQUENCE</scope>
    <source>
        <strain evidence="5">BP6-180914</strain>
    </source>
</reference>
<feature type="chain" id="PRO_5041344954" evidence="3">
    <location>
        <begin position="24"/>
        <end position="231"/>
    </location>
</feature>
<comment type="similarity">
    <text evidence="2">Belongs to the virb1 family.</text>
</comment>